<dbReference type="PANTHER" id="PTHR14614">
    <property type="entry name" value="HEPATOCELLULAR CARCINOMA-ASSOCIATED ANTIGEN"/>
    <property type="match status" value="1"/>
</dbReference>
<evidence type="ECO:0000313" key="7">
    <source>
        <dbReference type="Proteomes" id="UP000307173"/>
    </source>
</evidence>
<dbReference type="GO" id="GO:0005737">
    <property type="term" value="C:cytoplasm"/>
    <property type="evidence" value="ECO:0007669"/>
    <property type="project" value="TreeGrafter"/>
</dbReference>
<dbReference type="PROSITE" id="PS51560">
    <property type="entry name" value="SAM_MT_NNT1"/>
    <property type="match status" value="1"/>
</dbReference>
<dbReference type="Proteomes" id="UP000307173">
    <property type="component" value="Unassembled WGS sequence"/>
</dbReference>
<proteinExistence type="predicted"/>
<accession>A0A4T0X5X9</accession>
<name>A0A4T0X5X9_9ASCO</name>
<gene>
    <name evidence="6" type="ORF">CANINC_000629</name>
</gene>
<feature type="compositionally biased region" description="Polar residues" evidence="5">
    <location>
        <begin position="273"/>
        <end position="283"/>
    </location>
</feature>
<keyword evidence="2" id="KW-0489">Methyltransferase</keyword>
<dbReference type="GO" id="GO:0032259">
    <property type="term" value="P:methylation"/>
    <property type="evidence" value="ECO:0007669"/>
    <property type="project" value="UniProtKB-KW"/>
</dbReference>
<feature type="region of interest" description="Disordered" evidence="5">
    <location>
        <begin position="618"/>
        <end position="638"/>
    </location>
</feature>
<dbReference type="Gene3D" id="3.40.50.150">
    <property type="entry name" value="Vaccinia Virus protein VP39"/>
    <property type="match status" value="1"/>
</dbReference>
<reference evidence="6 7" key="1">
    <citation type="journal article" date="2019" name="Front. Genet.">
        <title>Whole-Genome Sequencing of the Opportunistic Yeast Pathogen Candida inconspicua Uncovers Its Hybrid Origin.</title>
        <authorList>
            <person name="Mixao V."/>
            <person name="Hansen A.P."/>
            <person name="Saus E."/>
            <person name="Boekhout T."/>
            <person name="Lass-Florl C."/>
            <person name="Gabaldon T."/>
        </authorList>
    </citation>
    <scope>NUCLEOTIDE SEQUENCE [LARGE SCALE GENOMIC DNA]</scope>
    <source>
        <strain evidence="6 7">CBS 180</strain>
    </source>
</reference>
<keyword evidence="7" id="KW-1185">Reference proteome</keyword>
<evidence type="ECO:0000256" key="5">
    <source>
        <dbReference type="SAM" id="MobiDB-lite"/>
    </source>
</evidence>
<evidence type="ECO:0000313" key="6">
    <source>
        <dbReference type="EMBL" id="TID30713.1"/>
    </source>
</evidence>
<comment type="caution">
    <text evidence="6">The sequence shown here is derived from an EMBL/GenBank/DDBJ whole genome shotgun (WGS) entry which is preliminary data.</text>
</comment>
<protein>
    <recommendedName>
        <fullName evidence="8">Elongation factor methyltransferase 7</fullName>
    </recommendedName>
</protein>
<evidence type="ECO:0000256" key="1">
    <source>
        <dbReference type="ARBA" id="ARBA00022490"/>
    </source>
</evidence>
<dbReference type="EMBL" id="SELW01000121">
    <property type="protein sequence ID" value="TID30713.1"/>
    <property type="molecule type" value="Genomic_DNA"/>
</dbReference>
<dbReference type="InterPro" id="IPR019410">
    <property type="entry name" value="Methyltransf_16"/>
</dbReference>
<dbReference type="GO" id="GO:0008757">
    <property type="term" value="F:S-adenosylmethionine-dependent methyltransferase activity"/>
    <property type="evidence" value="ECO:0007669"/>
    <property type="project" value="UniProtKB-ARBA"/>
</dbReference>
<evidence type="ECO:0000256" key="3">
    <source>
        <dbReference type="ARBA" id="ARBA00022679"/>
    </source>
</evidence>
<dbReference type="STRING" id="52247.A0A4T0X5X9"/>
<dbReference type="SUPFAM" id="SSF53335">
    <property type="entry name" value="S-adenosyl-L-methionine-dependent methyltransferases"/>
    <property type="match status" value="1"/>
</dbReference>
<keyword evidence="1" id="KW-0963">Cytoplasm</keyword>
<feature type="region of interest" description="Disordered" evidence="5">
    <location>
        <begin position="259"/>
        <end position="287"/>
    </location>
</feature>
<dbReference type="InterPro" id="IPR025784">
    <property type="entry name" value="EFM7"/>
</dbReference>
<dbReference type="OrthoDB" id="46564at2759"/>
<evidence type="ECO:0000256" key="4">
    <source>
        <dbReference type="ARBA" id="ARBA00022691"/>
    </source>
</evidence>
<feature type="region of interest" description="Disordered" evidence="5">
    <location>
        <begin position="654"/>
        <end position="676"/>
    </location>
</feature>
<dbReference type="AlphaFoldDB" id="A0A4T0X5X9"/>
<dbReference type="InterPro" id="IPR029063">
    <property type="entry name" value="SAM-dependent_MTases_sf"/>
</dbReference>
<dbReference type="Pfam" id="PF10294">
    <property type="entry name" value="Methyltransf_16"/>
    <property type="match status" value="1"/>
</dbReference>
<keyword evidence="3" id="KW-0808">Transferase</keyword>
<keyword evidence="4" id="KW-0949">S-adenosyl-L-methionine</keyword>
<evidence type="ECO:0008006" key="8">
    <source>
        <dbReference type="Google" id="ProtNLM"/>
    </source>
</evidence>
<evidence type="ECO:0000256" key="2">
    <source>
        <dbReference type="ARBA" id="ARBA00022603"/>
    </source>
</evidence>
<sequence length="676" mass="78185">MSDDEFIDTNIFEEPQDFRPPPPEAHFAKYERKYATSHPEVKEITLRLIGKSPLWGHLLWNAGIYTANYIDKHPQYVKDKAVVELGAASALPSLLCSLNDARTVIASDYPEPALIHNIEFNIEHLNYPKAKEIIKVQEFIWGHSVDEIKEKIGGDGFADFMILSDLIFNHSEHHRLLKSCKDLIKPLNANKDSRSGGKCLVVFTPHRPKLIDNDLKFFEDAKEMFGFDVEKIEMIHWDHPMFPEEAKETEEIRKRGKSIMNRQPSTPPPSGNGEETNPFQTPSLRKDNTHSYTLKSKKDHKLLFTPQTPCLPSRNHDYQLPMSPQTTKKIDNYIDVFPKSKSTDALRTPELTPRNQYRKVDVSERNSKIAAPLFQSSKEHEESRRLLDFSKGFKMNDSDEFLSTSSSEETDEESKMKINDLSNQISKSMPSLEIPSTPPNQIMDETYLEEKFGIERCEFTELENLKETFEDLNRNKRVIHNPFVSGYKINKDKKKPDYTRLENEIELVYHATGQKFFVKMPEDSKKIKPRRLNFDDTEMDMYSPQNLKTPGPSSSRKNIMSIQGLLNDDNELTRLANLEDDRKDIKYGVKREHVPNPFITKNGSGRFFENERAFSSKEKNKGGVRRKSSNSFQEKGGINETAMKSMEFINMTTGDRRVENMDEEQQGIKPRRLRFD</sequence>
<organism evidence="6 7">
    <name type="scientific">Pichia inconspicua</name>
    <dbReference type="NCBI Taxonomy" id="52247"/>
    <lineage>
        <taxon>Eukaryota</taxon>
        <taxon>Fungi</taxon>
        <taxon>Dikarya</taxon>
        <taxon>Ascomycota</taxon>
        <taxon>Saccharomycotina</taxon>
        <taxon>Pichiomycetes</taxon>
        <taxon>Pichiales</taxon>
        <taxon>Pichiaceae</taxon>
        <taxon>Pichia</taxon>
    </lineage>
</organism>
<dbReference type="PANTHER" id="PTHR14614:SF10">
    <property type="entry name" value="PROTEIN N-TERMINAL AND LYSINE N-METHYLTRANSFERASE EFM7"/>
    <property type="match status" value="1"/>
</dbReference>